<evidence type="ECO:0000313" key="3">
    <source>
        <dbReference type="Proteomes" id="UP001589867"/>
    </source>
</evidence>
<keyword evidence="1" id="KW-1133">Transmembrane helix</keyword>
<dbReference type="Proteomes" id="UP001589867">
    <property type="component" value="Unassembled WGS sequence"/>
</dbReference>
<feature type="non-terminal residue" evidence="2">
    <location>
        <position position="1"/>
    </location>
</feature>
<comment type="caution">
    <text evidence="2">The sequence shown here is derived from an EMBL/GenBank/DDBJ whole genome shotgun (WGS) entry which is preliminary data.</text>
</comment>
<evidence type="ECO:0000313" key="2">
    <source>
        <dbReference type="EMBL" id="MFC0526253.1"/>
    </source>
</evidence>
<feature type="transmembrane region" description="Helical" evidence="1">
    <location>
        <begin position="313"/>
        <end position="335"/>
    </location>
</feature>
<name>A0ABV6LV16_9ACTN</name>
<proteinExistence type="predicted"/>
<organism evidence="2 3">
    <name type="scientific">Phytohabitans kaempferiae</name>
    <dbReference type="NCBI Taxonomy" id="1620943"/>
    <lineage>
        <taxon>Bacteria</taxon>
        <taxon>Bacillati</taxon>
        <taxon>Actinomycetota</taxon>
        <taxon>Actinomycetes</taxon>
        <taxon>Micromonosporales</taxon>
        <taxon>Micromonosporaceae</taxon>
    </lineage>
</organism>
<keyword evidence="1" id="KW-0812">Transmembrane</keyword>
<keyword evidence="1" id="KW-0472">Membrane</keyword>
<dbReference type="EMBL" id="JBHLUH010000004">
    <property type="protein sequence ID" value="MFC0526253.1"/>
    <property type="molecule type" value="Genomic_DNA"/>
</dbReference>
<protein>
    <submittedName>
        <fullName evidence="2">Uncharacterized protein</fullName>
    </submittedName>
</protein>
<keyword evidence="3" id="KW-1185">Reference proteome</keyword>
<gene>
    <name evidence="2" type="ORF">ACFFIA_01065</name>
</gene>
<dbReference type="RefSeq" id="WP_377243858.1">
    <property type="nucleotide sequence ID" value="NZ_JBHLUH010000004.1"/>
</dbReference>
<reference evidence="2 3" key="1">
    <citation type="submission" date="2024-09" db="EMBL/GenBank/DDBJ databases">
        <authorList>
            <person name="Sun Q."/>
            <person name="Mori K."/>
        </authorList>
    </citation>
    <scope>NUCLEOTIDE SEQUENCE [LARGE SCALE GENOMIC DNA]</scope>
    <source>
        <strain evidence="2 3">TBRC 3947</strain>
    </source>
</reference>
<evidence type="ECO:0000256" key="1">
    <source>
        <dbReference type="SAM" id="Phobius"/>
    </source>
</evidence>
<accession>A0ABV6LV16</accession>
<sequence>LSGPQPGQNTSTRNNAGAVVFYPMHSNSSSLTDGSDALNAYAIGSSIRATIRVPVKNQPVIHGSKDTPTDTYAVEWDGISALIGWEQDDYDWVPISAGHVVLEVLNDAAANAGFGTYIQSCSPGCDYQLLHTTLVVEEDAEASDDDVLEQVDYGVVRLRVPSILDLRDGVQEAGFAVRIALRSFAEFKNSTRRLMNIDAHVRELSAHMLHHNYTHSRIATLKPRKRPKALWHNRGWRRETRALVAEAWLNLANMDVLSKASHDSLVGLEGNYAGLQPLLKRDYAADVAALHRLNTTPITDAIKQMTTSIDNRLLILATILGAIGGGLAGAVAAVISSS</sequence>